<proteinExistence type="inferred from homology"/>
<comment type="caution">
    <text evidence="8">The sequence shown here is derived from an EMBL/GenBank/DDBJ whole genome shotgun (WGS) entry which is preliminary data.</text>
</comment>
<evidence type="ECO:0000256" key="5">
    <source>
        <dbReference type="ARBA" id="ARBA00023136"/>
    </source>
</evidence>
<feature type="transmembrane region" description="Helical" evidence="6">
    <location>
        <begin position="43"/>
        <end position="64"/>
    </location>
</feature>
<evidence type="ECO:0000256" key="1">
    <source>
        <dbReference type="ARBA" id="ARBA00004127"/>
    </source>
</evidence>
<evidence type="ECO:0000313" key="8">
    <source>
        <dbReference type="EMBL" id="KSU86854.1"/>
    </source>
</evidence>
<evidence type="ECO:0000256" key="3">
    <source>
        <dbReference type="ARBA" id="ARBA00022692"/>
    </source>
</evidence>
<name>A0A0V8JIJ8_9BACI</name>
<protein>
    <submittedName>
        <fullName evidence="8">Transporter</fullName>
    </submittedName>
</protein>
<evidence type="ECO:0000256" key="4">
    <source>
        <dbReference type="ARBA" id="ARBA00022989"/>
    </source>
</evidence>
<feature type="transmembrane region" description="Helical" evidence="6">
    <location>
        <begin position="162"/>
        <end position="183"/>
    </location>
</feature>
<accession>A0A0V8JIJ8</accession>
<dbReference type="GO" id="GO:0016020">
    <property type="term" value="C:membrane"/>
    <property type="evidence" value="ECO:0007669"/>
    <property type="project" value="UniProtKB-SubCell"/>
</dbReference>
<dbReference type="InterPro" id="IPR037185">
    <property type="entry name" value="EmrE-like"/>
</dbReference>
<dbReference type="Pfam" id="PF00892">
    <property type="entry name" value="EamA"/>
    <property type="match status" value="2"/>
</dbReference>
<evidence type="ECO:0000259" key="7">
    <source>
        <dbReference type="Pfam" id="PF00892"/>
    </source>
</evidence>
<dbReference type="AlphaFoldDB" id="A0A0V8JIJ8"/>
<dbReference type="PANTHER" id="PTHR32322">
    <property type="entry name" value="INNER MEMBRANE TRANSPORTER"/>
    <property type="match status" value="1"/>
</dbReference>
<evidence type="ECO:0000313" key="9">
    <source>
        <dbReference type="Proteomes" id="UP000053681"/>
    </source>
</evidence>
<feature type="domain" description="EamA" evidence="7">
    <location>
        <begin position="14"/>
        <end position="153"/>
    </location>
</feature>
<comment type="similarity">
    <text evidence="2">Belongs to the EamA transporter family.</text>
</comment>
<keyword evidence="4 6" id="KW-1133">Transmembrane helix</keyword>
<evidence type="ECO:0000256" key="6">
    <source>
        <dbReference type="SAM" id="Phobius"/>
    </source>
</evidence>
<feature type="transmembrane region" description="Helical" evidence="6">
    <location>
        <begin position="195"/>
        <end position="218"/>
    </location>
</feature>
<keyword evidence="5 6" id="KW-0472">Membrane</keyword>
<dbReference type="SUPFAM" id="SSF103481">
    <property type="entry name" value="Multidrug resistance efflux transporter EmrE"/>
    <property type="match status" value="2"/>
</dbReference>
<keyword evidence="3 6" id="KW-0812">Transmembrane</keyword>
<sequence length="311" mass="34525">MNFENTFANHSKIKGFSLVIIAATLWGISGPVAQYLFQQHSFSPEWLVVVRLLMSGFLLLGLAYRKEKYKVWGIWKDRNDRLSLLLFSILGILAVQYTFFAAIKNGNAATATVLQYLAPVIITGYLAIRSKRFPSTKEITALLLAIAGTFLLITHGKIHSLSISGLTVFWGLSSALALAFYTLQPHRILQKWGSTIVIGWGMLIGGIAFSPIHFPWLYHGSWSIPIYLSLFFIIIFGTIIAFFCYLESLKYISCASQSSLLACLEPLSATLLSVAWLNVSFGFMEWIGTGCILCTIVLLSASKNNETSKNN</sequence>
<feature type="transmembrane region" description="Helical" evidence="6">
    <location>
        <begin position="16"/>
        <end position="37"/>
    </location>
</feature>
<feature type="transmembrane region" description="Helical" evidence="6">
    <location>
        <begin position="283"/>
        <end position="301"/>
    </location>
</feature>
<feature type="transmembrane region" description="Helical" evidence="6">
    <location>
        <begin position="84"/>
        <end position="103"/>
    </location>
</feature>
<dbReference type="PANTHER" id="PTHR32322:SF2">
    <property type="entry name" value="EAMA DOMAIN-CONTAINING PROTEIN"/>
    <property type="match status" value="1"/>
</dbReference>
<keyword evidence="9" id="KW-1185">Reference proteome</keyword>
<feature type="domain" description="EamA" evidence="7">
    <location>
        <begin position="167"/>
        <end position="300"/>
    </location>
</feature>
<dbReference type="RefSeq" id="WP_062687164.1">
    <property type="nucleotide sequence ID" value="NZ_KQ758678.1"/>
</dbReference>
<feature type="transmembrane region" description="Helical" evidence="6">
    <location>
        <begin position="139"/>
        <end position="156"/>
    </location>
</feature>
<reference evidence="8 9" key="1">
    <citation type="submission" date="2015-11" db="EMBL/GenBank/DDBJ databases">
        <title>Bacillus caseinolyticus sp nov.</title>
        <authorList>
            <person name="Dastager S.G."/>
            <person name="Mawlankar R."/>
        </authorList>
    </citation>
    <scope>NUCLEOTIDE SEQUENCE [LARGE SCALE GENOMIC DNA]</scope>
    <source>
        <strain evidence="8 9">SGD-V-76</strain>
    </source>
</reference>
<feature type="transmembrane region" description="Helical" evidence="6">
    <location>
        <begin position="109"/>
        <end position="127"/>
    </location>
</feature>
<dbReference type="InterPro" id="IPR000620">
    <property type="entry name" value="EamA_dom"/>
</dbReference>
<feature type="transmembrane region" description="Helical" evidence="6">
    <location>
        <begin position="224"/>
        <end position="246"/>
    </location>
</feature>
<gene>
    <name evidence="8" type="ORF">AS180_16355</name>
</gene>
<comment type="subcellular location">
    <subcellularLocation>
        <location evidence="1">Endomembrane system</location>
        <topology evidence="1">Multi-pass membrane protein</topology>
    </subcellularLocation>
</comment>
<organism evidence="8 9">
    <name type="scientific">Priestia veravalensis</name>
    <dbReference type="NCBI Taxonomy" id="1414648"/>
    <lineage>
        <taxon>Bacteria</taxon>
        <taxon>Bacillati</taxon>
        <taxon>Bacillota</taxon>
        <taxon>Bacilli</taxon>
        <taxon>Bacillales</taxon>
        <taxon>Bacillaceae</taxon>
        <taxon>Priestia</taxon>
    </lineage>
</organism>
<evidence type="ECO:0000256" key="2">
    <source>
        <dbReference type="ARBA" id="ARBA00007362"/>
    </source>
</evidence>
<feature type="transmembrane region" description="Helical" evidence="6">
    <location>
        <begin position="258"/>
        <end position="277"/>
    </location>
</feature>
<dbReference type="InterPro" id="IPR050638">
    <property type="entry name" value="AA-Vitamin_Transporters"/>
</dbReference>
<dbReference type="Proteomes" id="UP000053681">
    <property type="component" value="Unassembled WGS sequence"/>
</dbReference>
<dbReference type="EMBL" id="LNQP01000063">
    <property type="protein sequence ID" value="KSU86854.1"/>
    <property type="molecule type" value="Genomic_DNA"/>
</dbReference>